<evidence type="ECO:0000313" key="2">
    <source>
        <dbReference type="Proteomes" id="UP001303473"/>
    </source>
</evidence>
<comment type="caution">
    <text evidence="1">The sequence shown here is derived from an EMBL/GenBank/DDBJ whole genome shotgun (WGS) entry which is preliminary data.</text>
</comment>
<dbReference type="PANTHER" id="PTHR40619:SF3">
    <property type="entry name" value="FUNGAL STAND N-TERMINAL GOODBYE DOMAIN-CONTAINING PROTEIN"/>
    <property type="match status" value="1"/>
</dbReference>
<proteinExistence type="predicted"/>
<protein>
    <submittedName>
        <fullName evidence="1">Adenosine trna methylthiotransferase</fullName>
    </submittedName>
</protein>
<gene>
    <name evidence="1" type="ORF">QBC46DRAFT_380186</name>
</gene>
<dbReference type="Proteomes" id="UP001303473">
    <property type="component" value="Unassembled WGS sequence"/>
</dbReference>
<accession>A0AAN6NCU6</accession>
<evidence type="ECO:0000313" key="1">
    <source>
        <dbReference type="EMBL" id="KAK3942418.1"/>
    </source>
</evidence>
<sequence length="638" mass="70513">MSHVTLQSTDDTSRWVAHKAPGFDSAWALAEALRKQKIPPASEKLETRKRKFSSYINGFLSSQKDQEAHTAFRNASSWEDVRREAEKAIDNYANQGKSWRNPFRRAQRLVGGAASRLEFLTVLIPDGDYLGVLCGGLKLAYNAANRNKQLRELILGSLESLGTEIDYTKLLIHEYAWDENLRQKTEDLYIAILDAVEAIMKWIERRKGVRGILEAGKAIAQQEEYGKKLETDVKSNIKDKVEAFDRAVRTCLSIQVGGIAANVVTLGTTVDIVDGKIDDAIGEFRRNVAATQTVEDLLRSMADAMRHFMQEERDRQAQLALNQERLCQTLQAQGHLLSAGPPLFLPRPIVTIPQLLQALNLAQPGPATDVSDQIAEKIGAERDLMFYFRSRFGSREQSRISSVLRDPRFVDWFKGPASGTLVVNGMDIDALHNDVLSPWGYLCAALAKSVNDIPQVYPIAFFCRSHVDPADRINGAAGLMRSLIAQLVLQHPNTEALQVSLAFADLHAVQNNNIAALCGLFDLILKSLGQGVVICMIDGVDFFESEFHLQNIDVAMRYLNSVVQAIAASTSGFMFKLLVSSTTASENTRSWFPNRVDLAGSGDLMLGGPGLEGLGPPMAIGLPEMIRQDIIASSPFLR</sequence>
<organism evidence="1 2">
    <name type="scientific">Diplogelasinospora grovesii</name>
    <dbReference type="NCBI Taxonomy" id="303347"/>
    <lineage>
        <taxon>Eukaryota</taxon>
        <taxon>Fungi</taxon>
        <taxon>Dikarya</taxon>
        <taxon>Ascomycota</taxon>
        <taxon>Pezizomycotina</taxon>
        <taxon>Sordariomycetes</taxon>
        <taxon>Sordariomycetidae</taxon>
        <taxon>Sordariales</taxon>
        <taxon>Diplogelasinosporaceae</taxon>
        <taxon>Diplogelasinospora</taxon>
    </lineage>
</organism>
<dbReference type="EMBL" id="MU853774">
    <property type="protein sequence ID" value="KAK3942418.1"/>
    <property type="molecule type" value="Genomic_DNA"/>
</dbReference>
<dbReference type="AlphaFoldDB" id="A0AAN6NCU6"/>
<name>A0AAN6NCU6_9PEZI</name>
<keyword evidence="2" id="KW-1185">Reference proteome</keyword>
<dbReference type="PANTHER" id="PTHR40619">
    <property type="entry name" value="FUNGAL STAND N-TERMINAL GOODBYE DOMAIN-CONTAINING PROTEIN"/>
    <property type="match status" value="1"/>
</dbReference>
<reference evidence="2" key="1">
    <citation type="journal article" date="2023" name="Mol. Phylogenet. Evol.">
        <title>Genome-scale phylogeny and comparative genomics of the fungal order Sordariales.</title>
        <authorList>
            <person name="Hensen N."/>
            <person name="Bonometti L."/>
            <person name="Westerberg I."/>
            <person name="Brannstrom I.O."/>
            <person name="Guillou S."/>
            <person name="Cros-Aarteil S."/>
            <person name="Calhoun S."/>
            <person name="Haridas S."/>
            <person name="Kuo A."/>
            <person name="Mondo S."/>
            <person name="Pangilinan J."/>
            <person name="Riley R."/>
            <person name="LaButti K."/>
            <person name="Andreopoulos B."/>
            <person name="Lipzen A."/>
            <person name="Chen C."/>
            <person name="Yan M."/>
            <person name="Daum C."/>
            <person name="Ng V."/>
            <person name="Clum A."/>
            <person name="Steindorff A."/>
            <person name="Ohm R.A."/>
            <person name="Martin F."/>
            <person name="Silar P."/>
            <person name="Natvig D.O."/>
            <person name="Lalanne C."/>
            <person name="Gautier V."/>
            <person name="Ament-Velasquez S.L."/>
            <person name="Kruys A."/>
            <person name="Hutchinson M.I."/>
            <person name="Powell A.J."/>
            <person name="Barry K."/>
            <person name="Miller A.N."/>
            <person name="Grigoriev I.V."/>
            <person name="Debuchy R."/>
            <person name="Gladieux P."/>
            <person name="Hiltunen Thoren M."/>
            <person name="Johannesson H."/>
        </authorList>
    </citation>
    <scope>NUCLEOTIDE SEQUENCE [LARGE SCALE GENOMIC DNA]</scope>
    <source>
        <strain evidence="2">CBS 340.73</strain>
    </source>
</reference>